<evidence type="ECO:0000313" key="4">
    <source>
        <dbReference type="Proteomes" id="UP000198854"/>
    </source>
</evidence>
<sequence length="192" mass="20354">MRRLLNKYFATLLVLLFSYTSTATAGAVDSTSVPNSSVTEAASFSGTGGDNVAVGTIMLWATNTPPSGWIIMQGQSTNSYPQLKSVIGSTVPDMRGYFVRGYGGNSGALKAAQTDAMRNITGTVTYLAETFSVRGNTTGVFTKSNCCQAANTPSKADASNTGRLTFDASLQVPTAAEFRPINRALNYIIKYQ</sequence>
<feature type="chain" id="PRO_5011649490" evidence="1">
    <location>
        <begin position="26"/>
        <end position="192"/>
    </location>
</feature>
<keyword evidence="4" id="KW-1185">Reference proteome</keyword>
<dbReference type="AlphaFoldDB" id="A0A1G8CG68"/>
<dbReference type="STRING" id="861298.SAMN04488136_11651"/>
<dbReference type="OrthoDB" id="9810174at2"/>
<accession>A0A1G8CG68</accession>
<dbReference type="Pfam" id="PF07484">
    <property type="entry name" value="Collar"/>
    <property type="match status" value="1"/>
</dbReference>
<proteinExistence type="predicted"/>
<dbReference type="SUPFAM" id="SSF88874">
    <property type="entry name" value="Receptor-binding domain of short tail fibre protein gp12"/>
    <property type="match status" value="1"/>
</dbReference>
<feature type="signal peptide" evidence="1">
    <location>
        <begin position="1"/>
        <end position="25"/>
    </location>
</feature>
<evidence type="ECO:0000313" key="3">
    <source>
        <dbReference type="EMBL" id="SDH44437.1"/>
    </source>
</evidence>
<dbReference type="Proteomes" id="UP000198854">
    <property type="component" value="Unassembled WGS sequence"/>
</dbReference>
<name>A0A1G8CG68_9VIBR</name>
<organism evidence="3 4">
    <name type="scientific">Vibrio xiamenensis</name>
    <dbReference type="NCBI Taxonomy" id="861298"/>
    <lineage>
        <taxon>Bacteria</taxon>
        <taxon>Pseudomonadati</taxon>
        <taxon>Pseudomonadota</taxon>
        <taxon>Gammaproteobacteria</taxon>
        <taxon>Vibrionales</taxon>
        <taxon>Vibrionaceae</taxon>
        <taxon>Vibrio</taxon>
    </lineage>
</organism>
<dbReference type="InterPro" id="IPR037053">
    <property type="entry name" value="Phage_tail_collar_dom_sf"/>
</dbReference>
<gene>
    <name evidence="3" type="ORF">SAMN04488136_11651</name>
</gene>
<evidence type="ECO:0000256" key="1">
    <source>
        <dbReference type="SAM" id="SignalP"/>
    </source>
</evidence>
<keyword evidence="1" id="KW-0732">Signal</keyword>
<evidence type="ECO:0000259" key="2">
    <source>
        <dbReference type="Pfam" id="PF07484"/>
    </source>
</evidence>
<dbReference type="RefSeq" id="WP_093274988.1">
    <property type="nucleotide sequence ID" value="NZ_FNDD01000016.1"/>
</dbReference>
<feature type="domain" description="Phage tail collar" evidence="2">
    <location>
        <begin position="55"/>
        <end position="99"/>
    </location>
</feature>
<dbReference type="EMBL" id="FNDD01000016">
    <property type="protein sequence ID" value="SDH44437.1"/>
    <property type="molecule type" value="Genomic_DNA"/>
</dbReference>
<protein>
    <submittedName>
        <fullName evidence="3">Phage Tail Collar Domain</fullName>
    </submittedName>
</protein>
<reference evidence="3 4" key="1">
    <citation type="submission" date="2016-10" db="EMBL/GenBank/DDBJ databases">
        <authorList>
            <person name="de Groot N.N."/>
        </authorList>
    </citation>
    <scope>NUCLEOTIDE SEQUENCE [LARGE SCALE GENOMIC DNA]</scope>
    <source>
        <strain evidence="3 4">CGMCC 1.10228</strain>
    </source>
</reference>
<dbReference type="Gene3D" id="3.90.1340.10">
    <property type="entry name" value="Phage tail collar domain"/>
    <property type="match status" value="1"/>
</dbReference>
<dbReference type="InterPro" id="IPR011083">
    <property type="entry name" value="Phage_tail_collar_dom"/>
</dbReference>